<accession>A0A949J9T7</accession>
<organism evidence="2 3">
    <name type="scientific">Streptomyces tardus</name>
    <dbReference type="NCBI Taxonomy" id="2780544"/>
    <lineage>
        <taxon>Bacteria</taxon>
        <taxon>Bacillati</taxon>
        <taxon>Actinomycetota</taxon>
        <taxon>Actinomycetes</taxon>
        <taxon>Kitasatosporales</taxon>
        <taxon>Streptomycetaceae</taxon>
        <taxon>Streptomyces</taxon>
    </lineage>
</organism>
<evidence type="ECO:0000256" key="1">
    <source>
        <dbReference type="SAM" id="MobiDB-lite"/>
    </source>
</evidence>
<dbReference type="RefSeq" id="WP_211042513.1">
    <property type="nucleotide sequence ID" value="NZ_JAELVF020000001.1"/>
</dbReference>
<feature type="compositionally biased region" description="Gly residues" evidence="1">
    <location>
        <begin position="434"/>
        <end position="448"/>
    </location>
</feature>
<feature type="region of interest" description="Disordered" evidence="1">
    <location>
        <begin position="279"/>
        <end position="362"/>
    </location>
</feature>
<feature type="compositionally biased region" description="Gly residues" evidence="1">
    <location>
        <begin position="288"/>
        <end position="300"/>
    </location>
</feature>
<name>A0A949J9T7_9ACTN</name>
<feature type="compositionally biased region" description="Basic and acidic residues" evidence="1">
    <location>
        <begin position="505"/>
        <end position="514"/>
    </location>
</feature>
<dbReference type="EMBL" id="JAELVF020000001">
    <property type="protein sequence ID" value="MBU7596072.1"/>
    <property type="molecule type" value="Genomic_DNA"/>
</dbReference>
<dbReference type="AlphaFoldDB" id="A0A949J9T7"/>
<reference evidence="2" key="1">
    <citation type="submission" date="2021-06" db="EMBL/GenBank/DDBJ databases">
        <title>Sequencing of actinobacteria type strains.</title>
        <authorList>
            <person name="Nguyen G.-S."/>
            <person name="Wentzel A."/>
        </authorList>
    </citation>
    <scope>NUCLEOTIDE SEQUENCE</scope>
    <source>
        <strain evidence="2">P38-E01</strain>
    </source>
</reference>
<feature type="compositionally biased region" description="Gly residues" evidence="1">
    <location>
        <begin position="455"/>
        <end position="472"/>
    </location>
</feature>
<comment type="caution">
    <text evidence="2">The sequence shown here is derived from an EMBL/GenBank/DDBJ whole genome shotgun (WGS) entry which is preliminary data.</text>
</comment>
<keyword evidence="3" id="KW-1185">Reference proteome</keyword>
<sequence length="534" mass="52075">MSDSDLRYTPAEVGQGGESGNPYGSQQPYVPPPPPPAGGGSGEYSARPPTAGGGPEAGADLVSRQQFIDKGLGEVKEMVSGADPGHVRTVGENWVELHDDLVGRDGDGGLKKKFDDAVLKVLDTWHGKSAEKFAKRAQKISEEFAKASYKPSAVGSVLEQTAQRLYEVMDFVDSVKEPSRLERLKDRGSDMLGSGPVGAASVLSPAIAGFNLATGAGRDDSGLDRDLNNPAISIAQAVNNNAGSLSIGRERQLEAAHYVEQLAAVYRSATKEIDDARREVTGPDMPKGPGGPNGPGGPGGVPDISPFKPGGGGPGAGPGAEMPTADVPGYEGQSPGFKPGTGDLDRIGGPKPGSEVGTGLEGIGAGAGGAGSGAGNLGGLSGSGSGGVGSGTGAGSGGGAGAVGGLPGGISGAGGAGAGGAGRMGGMPGMGGGAGGGAAGKGGAGRGGLAKKSGGAVGTPGRGGAGAQGGSGLHRSRGGSQAGKGTGRGMGMMGAPGSRGAGSNDKNRSDRPDYLVEDEESWTPKKNVAPRVIE</sequence>
<dbReference type="Proteomes" id="UP000694501">
    <property type="component" value="Unassembled WGS sequence"/>
</dbReference>
<feature type="compositionally biased region" description="Gly residues" evidence="1">
    <location>
        <begin position="480"/>
        <end position="500"/>
    </location>
</feature>
<feature type="region of interest" description="Disordered" evidence="1">
    <location>
        <begin position="1"/>
        <end position="59"/>
    </location>
</feature>
<evidence type="ECO:0000313" key="2">
    <source>
        <dbReference type="EMBL" id="MBU7596072.1"/>
    </source>
</evidence>
<feature type="region of interest" description="Disordered" evidence="1">
    <location>
        <begin position="434"/>
        <end position="534"/>
    </location>
</feature>
<feature type="compositionally biased region" description="Gly residues" evidence="1">
    <location>
        <begin position="309"/>
        <end position="318"/>
    </location>
</feature>
<evidence type="ECO:0000313" key="3">
    <source>
        <dbReference type="Proteomes" id="UP000694501"/>
    </source>
</evidence>
<gene>
    <name evidence="2" type="ORF">JGS22_000095</name>
</gene>
<proteinExistence type="predicted"/>
<protein>
    <submittedName>
        <fullName evidence="2">Uncharacterized protein</fullName>
    </submittedName>
</protein>